<protein>
    <submittedName>
        <fullName evidence="1">Uncharacterized protein</fullName>
    </submittedName>
</protein>
<sequence>MTFSEQEIADLKGLDQICEVEGHDCWAHYLEVEAKDGIRCDKCEVTFPPSTPFHTFFVVRERKTITRWPCGCVSIRDVDEVPA</sequence>
<gene>
    <name evidence="1" type="ORF">LCGC14_2748010</name>
</gene>
<organism evidence="1">
    <name type="scientific">marine sediment metagenome</name>
    <dbReference type="NCBI Taxonomy" id="412755"/>
    <lineage>
        <taxon>unclassified sequences</taxon>
        <taxon>metagenomes</taxon>
        <taxon>ecological metagenomes</taxon>
    </lineage>
</organism>
<accession>A0A0F9BU97</accession>
<proteinExistence type="predicted"/>
<comment type="caution">
    <text evidence="1">The sequence shown here is derived from an EMBL/GenBank/DDBJ whole genome shotgun (WGS) entry which is preliminary data.</text>
</comment>
<dbReference type="EMBL" id="LAZR01050172">
    <property type="protein sequence ID" value="KKK87956.1"/>
    <property type="molecule type" value="Genomic_DNA"/>
</dbReference>
<reference evidence="1" key="1">
    <citation type="journal article" date="2015" name="Nature">
        <title>Complex archaea that bridge the gap between prokaryotes and eukaryotes.</title>
        <authorList>
            <person name="Spang A."/>
            <person name="Saw J.H."/>
            <person name="Jorgensen S.L."/>
            <person name="Zaremba-Niedzwiedzka K."/>
            <person name="Martijn J."/>
            <person name="Lind A.E."/>
            <person name="van Eijk R."/>
            <person name="Schleper C."/>
            <person name="Guy L."/>
            <person name="Ettema T.J."/>
        </authorList>
    </citation>
    <scope>NUCLEOTIDE SEQUENCE</scope>
</reference>
<evidence type="ECO:0000313" key="1">
    <source>
        <dbReference type="EMBL" id="KKK87956.1"/>
    </source>
</evidence>
<dbReference type="AlphaFoldDB" id="A0A0F9BU97"/>
<name>A0A0F9BU97_9ZZZZ</name>